<dbReference type="InterPro" id="IPR008275">
    <property type="entry name" value="CoA_E_activase_dom"/>
</dbReference>
<dbReference type="PANTHER" id="PTHR32329:SF2">
    <property type="entry name" value="BIFUNCTIONAL PROTEIN [INCLUDES 2-HYDROXYACYL-COA DEHYDRATASE (N-TER) AND ITS ACTIVATOR DOMAIN (C_TERM)"/>
    <property type="match status" value="1"/>
</dbReference>
<keyword evidence="7" id="KW-1185">Reference proteome</keyword>
<dbReference type="InterPro" id="IPR051805">
    <property type="entry name" value="Dehydratase_Activator_Redct"/>
</dbReference>
<evidence type="ECO:0000256" key="4">
    <source>
        <dbReference type="ARBA" id="ARBA00023014"/>
    </source>
</evidence>
<reference evidence="6 7" key="1">
    <citation type="submission" date="2024-01" db="EMBL/GenBank/DDBJ databases">
        <title>Description of Olsenella sp. nov., isolated from pig feces.</title>
        <authorList>
            <person name="Chang Y.-H."/>
        </authorList>
    </citation>
    <scope>NUCLEOTIDE SEQUENCE [LARGE SCALE GENOMIC DNA]</scope>
    <source>
        <strain evidence="6 7">YH-ols2223</strain>
    </source>
</reference>
<evidence type="ECO:0000256" key="3">
    <source>
        <dbReference type="ARBA" id="ARBA00023004"/>
    </source>
</evidence>
<evidence type="ECO:0000256" key="1">
    <source>
        <dbReference type="ARBA" id="ARBA00001966"/>
    </source>
</evidence>
<gene>
    <name evidence="6" type="ORF">VXJ25_05125</name>
</gene>
<accession>A0ABU7RA43</accession>
<dbReference type="Gene3D" id="3.40.50.11900">
    <property type="match status" value="1"/>
</dbReference>
<dbReference type="PANTHER" id="PTHR32329">
    <property type="entry name" value="BIFUNCTIONAL PROTEIN [INCLUDES 2-HYDROXYACYL-COA DEHYDRATASE (N-TER) AND ITS ACTIVATOR DOMAIN (C_TERM)-RELATED"/>
    <property type="match status" value="1"/>
</dbReference>
<proteinExistence type="predicted"/>
<dbReference type="Proteomes" id="UP001332931">
    <property type="component" value="Unassembled WGS sequence"/>
</dbReference>
<comment type="cofactor">
    <cofactor evidence="1">
        <name>[4Fe-4S] cluster</name>
        <dbReference type="ChEBI" id="CHEBI:49883"/>
    </cofactor>
</comment>
<evidence type="ECO:0000313" key="6">
    <source>
        <dbReference type="EMBL" id="MEE6147373.1"/>
    </source>
</evidence>
<comment type="caution">
    <text evidence="6">The sequence shown here is derived from an EMBL/GenBank/DDBJ whole genome shotgun (WGS) entry which is preliminary data.</text>
</comment>
<dbReference type="SUPFAM" id="SSF53067">
    <property type="entry name" value="Actin-like ATPase domain"/>
    <property type="match status" value="1"/>
</dbReference>
<keyword evidence="2" id="KW-0479">Metal-binding</keyword>
<organism evidence="6 7">
    <name type="scientific">Olsenella absiana</name>
    <dbReference type="NCBI Taxonomy" id="3115222"/>
    <lineage>
        <taxon>Bacteria</taxon>
        <taxon>Bacillati</taxon>
        <taxon>Actinomycetota</taxon>
        <taxon>Coriobacteriia</taxon>
        <taxon>Coriobacteriales</taxon>
        <taxon>Atopobiaceae</taxon>
        <taxon>Olsenella</taxon>
    </lineage>
</organism>
<evidence type="ECO:0000259" key="5">
    <source>
        <dbReference type="Pfam" id="PF01869"/>
    </source>
</evidence>
<dbReference type="InterPro" id="IPR043129">
    <property type="entry name" value="ATPase_NBD"/>
</dbReference>
<feature type="domain" description="ATPase BadF/BadG/BcrA/BcrD type" evidence="5">
    <location>
        <begin position="349"/>
        <end position="598"/>
    </location>
</feature>
<dbReference type="CDD" id="cd24036">
    <property type="entry name" value="ASKHA_NBD_BcrAD_BadFG_HgdC_HadI"/>
    <property type="match status" value="1"/>
</dbReference>
<keyword evidence="3" id="KW-0408">Iron</keyword>
<evidence type="ECO:0000313" key="7">
    <source>
        <dbReference type="Proteomes" id="UP001332931"/>
    </source>
</evidence>
<name>A0ABU7RA43_9ACTN</name>
<dbReference type="Pfam" id="PF01869">
    <property type="entry name" value="BcrAD_BadFG"/>
    <property type="match status" value="1"/>
</dbReference>
<dbReference type="Gene3D" id="3.30.420.40">
    <property type="match status" value="2"/>
</dbReference>
<dbReference type="InterPro" id="IPR010327">
    <property type="entry name" value="FldB/FldC_alpha/beta"/>
</dbReference>
<dbReference type="RefSeq" id="WP_330958138.1">
    <property type="nucleotide sequence ID" value="NZ_JAZGJQ010000004.1"/>
</dbReference>
<evidence type="ECO:0000256" key="2">
    <source>
        <dbReference type="ARBA" id="ARBA00022723"/>
    </source>
</evidence>
<dbReference type="EMBL" id="JAZGJQ010000004">
    <property type="protein sequence ID" value="MEE6147373.1"/>
    <property type="molecule type" value="Genomic_DNA"/>
</dbReference>
<dbReference type="NCBIfam" id="TIGR00241">
    <property type="entry name" value="CoA_E_activ"/>
    <property type="match status" value="1"/>
</dbReference>
<keyword evidence="4" id="KW-0411">Iron-sulfur</keyword>
<dbReference type="Gene3D" id="3.40.50.11890">
    <property type="match status" value="1"/>
</dbReference>
<sequence length="603" mass="64176">MTPSTSTTSTTTTAGAEPRTVFYACKYTPVELLAGFGSQARLAEADVASFDHADALAHPNLCGYGKGLIERLLAPDVHEVVLVTCCDVIKRCYDVLRRQGKLDFVYLLDLPHKRGEAERRLFRARLAGLAEAYAAYSGETFDVGRALAACKPPVPRTDERVTLLGAHATSALLRTVSRDVGIAVENATCTNRQLLVSPPPQLARMAAAGDCEACEAPAAPGQVDVGRAGGTLDTFLDWYAEALLDQMPCMRMDDVSQRKALRDERGELGVVYHTMKFCDYYGFEYAEATQDGGTPMVKIETDGTSQSAGQLKTRLAAFGETLRGVSRARSAAGERRERGGAKDGASYVLGIDSGSTSTDAVVMDAERNLVATVILPTGAKATEAAARARQEVLERAHLGEEDLALEVSTGYGREAIPGMDASITEITCHARGAHYLMPEVKTVIDIGGQDSKVIHLDEAGDVINFVMNDKCAAGTGRFLEMMARTLEMPLADFCAKGLEWKHDVKISSMCTVFAESEVVSLVANDTPTPDIIHGLDKSVARKTATLAKRVSAEPPYLMTGGVANNEGVVKALEAVLGAPVATHPDSQLCGAIGAALLGLESLA</sequence>
<protein>
    <submittedName>
        <fullName evidence="6">Acyl-CoA dehydratase activase</fullName>
    </submittedName>
</protein>
<dbReference type="Pfam" id="PF06050">
    <property type="entry name" value="HGD-D"/>
    <property type="match status" value="2"/>
</dbReference>
<dbReference type="InterPro" id="IPR002731">
    <property type="entry name" value="ATPase_BadF"/>
</dbReference>